<dbReference type="InterPro" id="IPR001279">
    <property type="entry name" value="Metallo-B-lactamas"/>
</dbReference>
<organism evidence="2 3">
    <name type="scientific">Nocardia iowensis</name>
    <dbReference type="NCBI Taxonomy" id="204891"/>
    <lineage>
        <taxon>Bacteria</taxon>
        <taxon>Bacillati</taxon>
        <taxon>Actinomycetota</taxon>
        <taxon>Actinomycetes</taxon>
        <taxon>Mycobacteriales</taxon>
        <taxon>Nocardiaceae</taxon>
        <taxon>Nocardia</taxon>
    </lineage>
</organism>
<name>A0ABX8RPB2_NOCIO</name>
<dbReference type="Pfam" id="PF12706">
    <property type="entry name" value="Lactamase_B_2"/>
    <property type="match status" value="1"/>
</dbReference>
<dbReference type="PANTHER" id="PTHR43546:SF3">
    <property type="entry name" value="UPF0173 METAL-DEPENDENT HYDROLASE MJ1163"/>
    <property type="match status" value="1"/>
</dbReference>
<gene>
    <name evidence="2" type="ORF">KV110_40290</name>
</gene>
<accession>A0ABX8RPB2</accession>
<dbReference type="RefSeq" id="WP_218472332.1">
    <property type="nucleotide sequence ID" value="NZ_BAABJN010000012.1"/>
</dbReference>
<dbReference type="EMBL" id="CP078145">
    <property type="protein sequence ID" value="QXN91478.1"/>
    <property type="molecule type" value="Genomic_DNA"/>
</dbReference>
<sequence length="268" mass="28270">MKIRRLGWAGVEVEFDNATLVIDAVQDSEPLRSLLPDDALTAPRQPNTALAALVTHLHLDHADPPGLNRILAPDGIVLRPAPMVGTGDDVVWTAEAESGFAASSLTTRVMSEWETTTIGPFEVTAVPAVDGLGDPQVNWVVSAGGHRIFHGGDTIFHGLWWLIARRCGPFDAAFLPINGAAVNFPHLQPGSPLPAVLTPEQAVLAGNILGARTVVPIHFGLDRPPYYVEIDQSLVKFRAAAAEAGVGLTVLAPGESLDLAATEVAVAD</sequence>
<feature type="domain" description="Metallo-beta-lactamase" evidence="1">
    <location>
        <begin position="20"/>
        <end position="219"/>
    </location>
</feature>
<dbReference type="Proteomes" id="UP000694257">
    <property type="component" value="Chromosome"/>
</dbReference>
<protein>
    <submittedName>
        <fullName evidence="2">MBL fold metallo-hydrolase</fullName>
    </submittedName>
</protein>
<reference evidence="2 3" key="1">
    <citation type="submission" date="2021-07" db="EMBL/GenBank/DDBJ databases">
        <title>Whole Genome Sequence of Nocardia Iowensis.</title>
        <authorList>
            <person name="Lamm A."/>
            <person name="Collins-Fairclough A.M."/>
            <person name="Bunk B."/>
            <person name="Sproer C."/>
        </authorList>
    </citation>
    <scope>NUCLEOTIDE SEQUENCE [LARGE SCALE GENOMIC DNA]</scope>
    <source>
        <strain evidence="2 3">NRRL 5646</strain>
    </source>
</reference>
<proteinExistence type="predicted"/>
<dbReference type="PANTHER" id="PTHR43546">
    <property type="entry name" value="UPF0173 METAL-DEPENDENT HYDROLASE MJ1163-RELATED"/>
    <property type="match status" value="1"/>
</dbReference>
<evidence type="ECO:0000313" key="3">
    <source>
        <dbReference type="Proteomes" id="UP000694257"/>
    </source>
</evidence>
<evidence type="ECO:0000259" key="1">
    <source>
        <dbReference type="Pfam" id="PF12706"/>
    </source>
</evidence>
<evidence type="ECO:0000313" key="2">
    <source>
        <dbReference type="EMBL" id="QXN91478.1"/>
    </source>
</evidence>
<keyword evidence="3" id="KW-1185">Reference proteome</keyword>
<dbReference type="InterPro" id="IPR050114">
    <property type="entry name" value="UPF0173_UPF0282_UlaG_hydrolase"/>
</dbReference>